<keyword evidence="4 9" id="KW-0812">Transmembrane</keyword>
<comment type="subcellular location">
    <subcellularLocation>
        <location evidence="1">Membrane</location>
        <topology evidence="1">Multi-pass membrane protein</topology>
    </subcellularLocation>
</comment>
<organism evidence="10 11">
    <name type="scientific">Chilo suppressalis</name>
    <name type="common">Asiatic rice borer moth</name>
    <dbReference type="NCBI Taxonomy" id="168631"/>
    <lineage>
        <taxon>Eukaryota</taxon>
        <taxon>Metazoa</taxon>
        <taxon>Ecdysozoa</taxon>
        <taxon>Arthropoda</taxon>
        <taxon>Hexapoda</taxon>
        <taxon>Insecta</taxon>
        <taxon>Pterygota</taxon>
        <taxon>Neoptera</taxon>
        <taxon>Endopterygota</taxon>
        <taxon>Lepidoptera</taxon>
        <taxon>Glossata</taxon>
        <taxon>Ditrysia</taxon>
        <taxon>Pyraloidea</taxon>
        <taxon>Crambidae</taxon>
        <taxon>Crambinae</taxon>
        <taxon>Chilo</taxon>
    </lineage>
</organism>
<evidence type="ECO:0000256" key="5">
    <source>
        <dbReference type="ARBA" id="ARBA00022781"/>
    </source>
</evidence>
<feature type="transmembrane region" description="Helical" evidence="9">
    <location>
        <begin position="441"/>
        <end position="461"/>
    </location>
</feature>
<accession>A0ABN8B262</accession>
<evidence type="ECO:0000256" key="8">
    <source>
        <dbReference type="ARBA" id="ARBA00023136"/>
    </source>
</evidence>
<evidence type="ECO:0000256" key="4">
    <source>
        <dbReference type="ARBA" id="ARBA00022692"/>
    </source>
</evidence>
<evidence type="ECO:0000313" key="10">
    <source>
        <dbReference type="EMBL" id="CAH0401933.1"/>
    </source>
</evidence>
<dbReference type="PIRSF" id="PIRSF001293">
    <property type="entry name" value="ATP6V0A1"/>
    <property type="match status" value="1"/>
</dbReference>
<feature type="transmembrane region" description="Helical" evidence="9">
    <location>
        <begin position="530"/>
        <end position="553"/>
    </location>
</feature>
<keyword evidence="7 9" id="KW-0406">Ion transport</keyword>
<keyword evidence="3 9" id="KW-0813">Transport</keyword>
<evidence type="ECO:0000313" key="11">
    <source>
        <dbReference type="Proteomes" id="UP001153292"/>
    </source>
</evidence>
<keyword evidence="11" id="KW-1185">Reference proteome</keyword>
<evidence type="ECO:0000256" key="7">
    <source>
        <dbReference type="ARBA" id="ARBA00023065"/>
    </source>
</evidence>
<dbReference type="InterPro" id="IPR002490">
    <property type="entry name" value="V-ATPase_116kDa_su"/>
</dbReference>
<feature type="transmembrane region" description="Helical" evidence="9">
    <location>
        <begin position="390"/>
        <end position="421"/>
    </location>
</feature>
<evidence type="ECO:0000256" key="9">
    <source>
        <dbReference type="RuleBase" id="RU361189"/>
    </source>
</evidence>
<keyword evidence="8 9" id="KW-0472">Membrane</keyword>
<sequence length="840" mass="97372">MALSLRRSEQMTQCDLFIQPEAAFEILSELGEMGCVQFLDTKEDLQIFQRSYVAEVRRFAEMERKLRYIEMEVFSANITIPPAKQDPRALNPNETLAFENFLDKWEDDIVEMSSNEASLMQNYAELVEMEYVLDTIGPLLGDGEESKLGEGKFSMTAQQLQSGHLYIFSGVVRRTRSFPFEMMLWRISRGNLYYKQASEDKVVYNPQTDQDVRRVAFLAICQGEELSARAEKVCTGFRVKLYPIPKSSAERNELSCKISTTISDLEQVVKKTKYHRCKALRVVSRQWSDWSIQVRKASAIYHNLNRFNFDVTKNCLIGRCWVPERDLNRVQNCLESKSKEVCSNVQSFMTKRVTDDKPPTYFRTNKFTAGFQHLINAYGAASYRELNPGLYTIITFPFLFAMMFGDVGHGMILVIFGYWMIRGEKKFLDQKSTNEIWNIMFGGRYVILLLGLFSLYTGFLYNDVFSRSMNLSSSWLTLVMTNKMSDTDLMSKETIEINPAKNQPYAWGLDPIWVLSTNKVMVENSIKMKLSIILGIIHMEFGVILSLFNHIYFKKFYLIYLQFIPELLLMTCLFAWLVILIYLKWFFYMESSERFHGGCAPQILIIFIDMFLMVETKPVGEGCDAYLFEGQRMVQMALVFIALICMPVLLFGTPLYLMNYHSKRRKALTNRIGTFRRYQRGDVDKEEQTLQAEVNKHTVSFGELMIHQAIHTIEYVLSTVSHTASYLRLWALSLAHAALSEMLWDMVLEKIAIKDHSIVGAIKLVVIFAIWAFFTICILVIMEGLSAFLHTLRLHWVEFMTKFFEGAGWLFQPFSFKTILAEEPTSRPVVDTRKHRSEKN</sequence>
<evidence type="ECO:0000256" key="3">
    <source>
        <dbReference type="ARBA" id="ARBA00022448"/>
    </source>
</evidence>
<comment type="similarity">
    <text evidence="2 9">Belongs to the V-ATPase 116 kDa subunit family.</text>
</comment>
<dbReference type="PANTHER" id="PTHR11629">
    <property type="entry name" value="VACUOLAR PROTON ATPASES"/>
    <property type="match status" value="1"/>
</dbReference>
<feature type="transmembrane region" description="Helical" evidence="9">
    <location>
        <begin position="559"/>
        <end position="583"/>
    </location>
</feature>
<evidence type="ECO:0000256" key="6">
    <source>
        <dbReference type="ARBA" id="ARBA00022989"/>
    </source>
</evidence>
<evidence type="ECO:0000256" key="1">
    <source>
        <dbReference type="ARBA" id="ARBA00004141"/>
    </source>
</evidence>
<dbReference type="Pfam" id="PF01496">
    <property type="entry name" value="V_ATPase_I"/>
    <property type="match status" value="1"/>
</dbReference>
<evidence type="ECO:0000256" key="2">
    <source>
        <dbReference type="ARBA" id="ARBA00009904"/>
    </source>
</evidence>
<feature type="transmembrane region" description="Helical" evidence="9">
    <location>
        <begin position="634"/>
        <end position="657"/>
    </location>
</feature>
<dbReference type="Proteomes" id="UP001153292">
    <property type="component" value="Chromosome 2"/>
</dbReference>
<keyword evidence="6 9" id="KW-1133">Transmembrane helix</keyword>
<reference evidence="10" key="1">
    <citation type="submission" date="2021-12" db="EMBL/GenBank/DDBJ databases">
        <authorList>
            <person name="King R."/>
        </authorList>
    </citation>
    <scope>NUCLEOTIDE SEQUENCE</scope>
</reference>
<feature type="transmembrane region" description="Helical" evidence="9">
    <location>
        <begin position="764"/>
        <end position="792"/>
    </location>
</feature>
<gene>
    <name evidence="10" type="ORF">CHILSU_LOCUS5170</name>
</gene>
<proteinExistence type="inferred from homology"/>
<protein>
    <recommendedName>
        <fullName evidence="9">V-type proton ATPase subunit a</fullName>
    </recommendedName>
</protein>
<dbReference type="PANTHER" id="PTHR11629:SF61">
    <property type="entry name" value="V-TYPE PROTON ATPASE SUBUNIT A"/>
    <property type="match status" value="1"/>
</dbReference>
<name>A0ABN8B262_CHISP</name>
<keyword evidence="5 9" id="KW-0375">Hydrogen ion transport</keyword>
<dbReference type="InterPro" id="IPR026028">
    <property type="entry name" value="V-type_ATPase_116kDa_su_euka"/>
</dbReference>
<dbReference type="EMBL" id="OU963895">
    <property type="protein sequence ID" value="CAH0401933.1"/>
    <property type="molecule type" value="Genomic_DNA"/>
</dbReference>
<comment type="function">
    <text evidence="9">Essential component of the vacuolar proton pump (V-ATPase), a multimeric enzyme that catalyzes the translocation of protons across the membranes. Required for assembly and activity of the V-ATPase.</text>
</comment>